<accession>A0A238H9A1</accession>
<comment type="subcellular location">
    <subcellularLocation>
        <location evidence="2">Cell membrane</location>
        <topology evidence="2">Multi-pass membrane protein</topology>
    </subcellularLocation>
</comment>
<evidence type="ECO:0000256" key="2">
    <source>
        <dbReference type="ARBA" id="ARBA00004651"/>
    </source>
</evidence>
<keyword evidence="11 14" id="KW-0472">Membrane</keyword>
<evidence type="ECO:0000256" key="3">
    <source>
        <dbReference type="ARBA" id="ARBA00022448"/>
    </source>
</evidence>
<keyword evidence="4" id="KW-1003">Cell membrane</keyword>
<proteinExistence type="inferred from homology"/>
<keyword evidence="5" id="KW-0349">Heme</keyword>
<evidence type="ECO:0000313" key="16">
    <source>
        <dbReference type="EMBL" id="SMG01577.1"/>
    </source>
</evidence>
<name>A0A238H9A1_9BURK</name>
<keyword evidence="10" id="KW-0408">Iron</keyword>
<protein>
    <submittedName>
        <fullName evidence="16">Cytochrome b561</fullName>
    </submittedName>
</protein>
<feature type="transmembrane region" description="Helical" evidence="14">
    <location>
        <begin position="161"/>
        <end position="180"/>
    </location>
</feature>
<dbReference type="InterPro" id="IPR052168">
    <property type="entry name" value="Cytochrome_b561_oxidase"/>
</dbReference>
<dbReference type="PANTHER" id="PTHR30529">
    <property type="entry name" value="CYTOCHROME B561"/>
    <property type="match status" value="1"/>
</dbReference>
<organism evidence="16 17">
    <name type="scientific">Burkholderia singularis</name>
    <dbReference type="NCBI Taxonomy" id="1503053"/>
    <lineage>
        <taxon>Bacteria</taxon>
        <taxon>Pseudomonadati</taxon>
        <taxon>Pseudomonadota</taxon>
        <taxon>Betaproteobacteria</taxon>
        <taxon>Burkholderiales</taxon>
        <taxon>Burkholderiaceae</taxon>
        <taxon>Burkholderia</taxon>
        <taxon>pseudomallei group</taxon>
    </lineage>
</organism>
<evidence type="ECO:0000256" key="8">
    <source>
        <dbReference type="ARBA" id="ARBA00022982"/>
    </source>
</evidence>
<feature type="region of interest" description="Disordered" evidence="13">
    <location>
        <begin position="1"/>
        <end position="22"/>
    </location>
</feature>
<comment type="similarity">
    <text evidence="12">Belongs to the cytochrome b561 family.</text>
</comment>
<evidence type="ECO:0000256" key="4">
    <source>
        <dbReference type="ARBA" id="ARBA00022475"/>
    </source>
</evidence>
<dbReference type="GO" id="GO:0005886">
    <property type="term" value="C:plasma membrane"/>
    <property type="evidence" value="ECO:0007669"/>
    <property type="project" value="UniProtKB-SubCell"/>
</dbReference>
<keyword evidence="7" id="KW-0479">Metal-binding</keyword>
<reference evidence="16 17" key="1">
    <citation type="submission" date="2017-04" db="EMBL/GenBank/DDBJ databases">
        <authorList>
            <person name="Afonso C.L."/>
            <person name="Miller P.J."/>
            <person name="Scott M.A."/>
            <person name="Spackman E."/>
            <person name="Goraichik I."/>
            <person name="Dimitrov K.M."/>
            <person name="Suarez D.L."/>
            <person name="Swayne D.E."/>
        </authorList>
    </citation>
    <scope>NUCLEOTIDE SEQUENCE [LARGE SCALE GENOMIC DNA]</scope>
    <source>
        <strain evidence="16">LMG 28154</strain>
    </source>
</reference>
<evidence type="ECO:0000259" key="15">
    <source>
        <dbReference type="Pfam" id="PF01292"/>
    </source>
</evidence>
<keyword evidence="8" id="KW-0249">Electron transport</keyword>
<evidence type="ECO:0000256" key="7">
    <source>
        <dbReference type="ARBA" id="ARBA00022723"/>
    </source>
</evidence>
<evidence type="ECO:0000256" key="6">
    <source>
        <dbReference type="ARBA" id="ARBA00022692"/>
    </source>
</evidence>
<dbReference type="InterPro" id="IPR011577">
    <property type="entry name" value="Cyt_b561_bac/Ni-Hgenase"/>
</dbReference>
<dbReference type="EMBL" id="FXAN01000077">
    <property type="protein sequence ID" value="SMG01577.1"/>
    <property type="molecule type" value="Genomic_DNA"/>
</dbReference>
<feature type="domain" description="Cytochrome b561 bacterial/Ni-hydrogenase" evidence="15">
    <location>
        <begin position="25"/>
        <end position="190"/>
    </location>
</feature>
<evidence type="ECO:0000256" key="11">
    <source>
        <dbReference type="ARBA" id="ARBA00023136"/>
    </source>
</evidence>
<sequence>MGSFNMLCNDGRRTRNPDPDSPAGRYDGLTRALHWIFAAIILYTMITGFSLHLIENLVIRRFVSTLNMSLATCLVPLFPVRYIWSFFRPPVAPVTTIRRTQQAIARIVHSLIYAITGFVLMGGILMVPDGYWFFGLFHVATPFSKGSVTNHWYFFHKNACYGLFILVVLHIGAALKHHFIERDGILKRML</sequence>
<keyword evidence="3" id="KW-0813">Transport</keyword>
<evidence type="ECO:0000256" key="14">
    <source>
        <dbReference type="SAM" id="Phobius"/>
    </source>
</evidence>
<evidence type="ECO:0000313" key="17">
    <source>
        <dbReference type="Proteomes" id="UP000198460"/>
    </source>
</evidence>
<evidence type="ECO:0000256" key="9">
    <source>
        <dbReference type="ARBA" id="ARBA00022989"/>
    </source>
</evidence>
<dbReference type="InterPro" id="IPR016174">
    <property type="entry name" value="Di-haem_cyt_TM"/>
</dbReference>
<comment type="cofactor">
    <cofactor evidence="1">
        <name>heme b</name>
        <dbReference type="ChEBI" id="CHEBI:60344"/>
    </cofactor>
</comment>
<evidence type="ECO:0000256" key="5">
    <source>
        <dbReference type="ARBA" id="ARBA00022617"/>
    </source>
</evidence>
<dbReference type="AlphaFoldDB" id="A0A238H9A1"/>
<evidence type="ECO:0000256" key="1">
    <source>
        <dbReference type="ARBA" id="ARBA00001970"/>
    </source>
</evidence>
<feature type="transmembrane region" description="Helical" evidence="14">
    <location>
        <begin position="32"/>
        <end position="54"/>
    </location>
</feature>
<feature type="transmembrane region" description="Helical" evidence="14">
    <location>
        <begin position="104"/>
        <end position="125"/>
    </location>
</feature>
<dbReference type="Pfam" id="PF01292">
    <property type="entry name" value="Ni_hydr_CYTB"/>
    <property type="match status" value="1"/>
</dbReference>
<dbReference type="GO" id="GO:0022904">
    <property type="term" value="P:respiratory electron transport chain"/>
    <property type="evidence" value="ECO:0007669"/>
    <property type="project" value="InterPro"/>
</dbReference>
<gene>
    <name evidence="16" type="ORF">BSIN_4459</name>
</gene>
<keyword evidence="9 14" id="KW-1133">Transmembrane helix</keyword>
<dbReference type="SUPFAM" id="SSF81342">
    <property type="entry name" value="Transmembrane di-heme cytochromes"/>
    <property type="match status" value="1"/>
</dbReference>
<evidence type="ECO:0000256" key="12">
    <source>
        <dbReference type="ARBA" id="ARBA00037975"/>
    </source>
</evidence>
<dbReference type="GO" id="GO:0046872">
    <property type="term" value="F:metal ion binding"/>
    <property type="evidence" value="ECO:0007669"/>
    <property type="project" value="UniProtKB-KW"/>
</dbReference>
<dbReference type="PANTHER" id="PTHR30529:SF1">
    <property type="entry name" value="CYTOCHROME B561 HOMOLOG 2"/>
    <property type="match status" value="1"/>
</dbReference>
<evidence type="ECO:0000256" key="10">
    <source>
        <dbReference type="ARBA" id="ARBA00023004"/>
    </source>
</evidence>
<evidence type="ECO:0000256" key="13">
    <source>
        <dbReference type="SAM" id="MobiDB-lite"/>
    </source>
</evidence>
<dbReference type="Proteomes" id="UP000198460">
    <property type="component" value="Unassembled WGS sequence"/>
</dbReference>
<dbReference type="GO" id="GO:0009055">
    <property type="term" value="F:electron transfer activity"/>
    <property type="evidence" value="ECO:0007669"/>
    <property type="project" value="InterPro"/>
</dbReference>
<keyword evidence="6 14" id="KW-0812">Transmembrane</keyword>
<dbReference type="GO" id="GO:0020037">
    <property type="term" value="F:heme binding"/>
    <property type="evidence" value="ECO:0007669"/>
    <property type="project" value="TreeGrafter"/>
</dbReference>